<dbReference type="GO" id="GO:0005886">
    <property type="term" value="C:plasma membrane"/>
    <property type="evidence" value="ECO:0007669"/>
    <property type="project" value="TreeGrafter"/>
</dbReference>
<dbReference type="Pfam" id="PF00005">
    <property type="entry name" value="ABC_tran"/>
    <property type="match status" value="1"/>
</dbReference>
<dbReference type="InterPro" id="IPR017871">
    <property type="entry name" value="ABC_transporter-like_CS"/>
</dbReference>
<dbReference type="InterPro" id="IPR003593">
    <property type="entry name" value="AAA+_ATPase"/>
</dbReference>
<dbReference type="InterPro" id="IPR027417">
    <property type="entry name" value="P-loop_NTPase"/>
</dbReference>
<protein>
    <submittedName>
        <fullName evidence="4">ATP-binding cassette domain-containing protein</fullName>
    </submittedName>
</protein>
<dbReference type="SMART" id="SM00382">
    <property type="entry name" value="AAA"/>
    <property type="match status" value="1"/>
</dbReference>
<dbReference type="Proteomes" id="UP001245683">
    <property type="component" value="Unassembled WGS sequence"/>
</dbReference>
<keyword evidence="1" id="KW-0547">Nucleotide-binding</keyword>
<dbReference type="GO" id="GO:0005524">
    <property type="term" value="F:ATP binding"/>
    <property type="evidence" value="ECO:0007669"/>
    <property type="project" value="UniProtKB-KW"/>
</dbReference>
<comment type="caution">
    <text evidence="4">The sequence shown here is derived from an EMBL/GenBank/DDBJ whole genome shotgun (WGS) entry which is preliminary data.</text>
</comment>
<keyword evidence="2 4" id="KW-0067">ATP-binding</keyword>
<dbReference type="InterPro" id="IPR015854">
    <property type="entry name" value="ABC_transpr_LolD-like"/>
</dbReference>
<keyword evidence="5" id="KW-1185">Reference proteome</keyword>
<proteinExistence type="predicted"/>
<dbReference type="AlphaFoldDB" id="A0AAE4T417"/>
<dbReference type="Gene3D" id="3.40.50.300">
    <property type="entry name" value="P-loop containing nucleotide triphosphate hydrolases"/>
    <property type="match status" value="1"/>
</dbReference>
<evidence type="ECO:0000313" key="4">
    <source>
        <dbReference type="EMBL" id="MDV3104393.1"/>
    </source>
</evidence>
<gene>
    <name evidence="4" type="ORF">RBI02_07585</name>
</gene>
<reference evidence="4 5" key="1">
    <citation type="submission" date="2023-08" db="EMBL/GenBank/DDBJ databases">
        <title>Draft genome sequence of Thermococcus waiotapuensis WT1T, a thermophilic sulphur-dependent archaeon from order Thermococcales.</title>
        <authorList>
            <person name="Manners S.H."/>
            <person name="Carere C.R."/>
            <person name="Dhami M.K."/>
            <person name="Dobson R.C.J."/>
            <person name="Stott M.B."/>
        </authorList>
    </citation>
    <scope>NUCLEOTIDE SEQUENCE [LARGE SCALE GENOMIC DNA]</scope>
    <source>
        <strain evidence="4 5">WT1</strain>
    </source>
</reference>
<organism evidence="4 5">
    <name type="scientific">Thermococcus waiotapuensis</name>
    <dbReference type="NCBI Taxonomy" id="90909"/>
    <lineage>
        <taxon>Archaea</taxon>
        <taxon>Methanobacteriati</taxon>
        <taxon>Methanobacteriota</taxon>
        <taxon>Thermococci</taxon>
        <taxon>Thermococcales</taxon>
        <taxon>Thermococcaceae</taxon>
        <taxon>Thermococcus</taxon>
    </lineage>
</organism>
<evidence type="ECO:0000259" key="3">
    <source>
        <dbReference type="PROSITE" id="PS50893"/>
    </source>
</evidence>
<dbReference type="InterPro" id="IPR003439">
    <property type="entry name" value="ABC_transporter-like_ATP-bd"/>
</dbReference>
<evidence type="ECO:0000256" key="1">
    <source>
        <dbReference type="ARBA" id="ARBA00022741"/>
    </source>
</evidence>
<dbReference type="SUPFAM" id="SSF52540">
    <property type="entry name" value="P-loop containing nucleoside triphosphate hydrolases"/>
    <property type="match status" value="1"/>
</dbReference>
<dbReference type="PROSITE" id="PS00211">
    <property type="entry name" value="ABC_TRANSPORTER_1"/>
    <property type="match status" value="1"/>
</dbReference>
<dbReference type="PROSITE" id="PS50893">
    <property type="entry name" value="ABC_TRANSPORTER_2"/>
    <property type="match status" value="1"/>
</dbReference>
<dbReference type="EMBL" id="JAVDZE010000003">
    <property type="protein sequence ID" value="MDV3104393.1"/>
    <property type="molecule type" value="Genomic_DNA"/>
</dbReference>
<dbReference type="GO" id="GO:0022857">
    <property type="term" value="F:transmembrane transporter activity"/>
    <property type="evidence" value="ECO:0007669"/>
    <property type="project" value="TreeGrafter"/>
</dbReference>
<evidence type="ECO:0000256" key="2">
    <source>
        <dbReference type="ARBA" id="ARBA00022840"/>
    </source>
</evidence>
<dbReference type="GO" id="GO:0016887">
    <property type="term" value="F:ATP hydrolysis activity"/>
    <property type="evidence" value="ECO:0007669"/>
    <property type="project" value="InterPro"/>
</dbReference>
<name>A0AAE4T417_9EURY</name>
<accession>A0AAE4T417</accession>
<sequence>MSEGWNIVCENLTVRYGAGENRATALMDFNGSFIPGKITVVFGPSGSGKTTLLKAVGTLLQPTEGRVNYNGKDPYKMLRKELLDLRREIGISFQHPLFVSQLTLWENIELVLNSSGKLDERHRELAYSLAEQLGIKKLLSKKPSEVSGGELKRASIVMSLSKDPSVVILDEPTAYLDEESSKKILEVLEGLREKGKTIVVSTHDPELIRVADVTYRLRYGRVVEARGDSGI</sequence>
<feature type="domain" description="ABC transporter" evidence="3">
    <location>
        <begin position="7"/>
        <end position="231"/>
    </location>
</feature>
<dbReference type="PANTHER" id="PTHR24220">
    <property type="entry name" value="IMPORT ATP-BINDING PROTEIN"/>
    <property type="match status" value="1"/>
</dbReference>
<dbReference type="RefSeq" id="WP_315342593.1">
    <property type="nucleotide sequence ID" value="NZ_JAVDZE010000003.1"/>
</dbReference>
<evidence type="ECO:0000313" key="5">
    <source>
        <dbReference type="Proteomes" id="UP001245683"/>
    </source>
</evidence>